<evidence type="ECO:0000313" key="4">
    <source>
        <dbReference type="Proteomes" id="UP001168478"/>
    </source>
</evidence>
<dbReference type="EMBL" id="JAUEIE010000005">
    <property type="protein sequence ID" value="MDN0022727.1"/>
    <property type="molecule type" value="Genomic_DNA"/>
</dbReference>
<dbReference type="Proteomes" id="UP001168478">
    <property type="component" value="Unassembled WGS sequence"/>
</dbReference>
<reference evidence="2" key="1">
    <citation type="submission" date="2023-06" db="EMBL/GenBank/DDBJ databases">
        <authorList>
            <person name="Zeman M."/>
            <person name="Kubasova T."/>
            <person name="Jahodarova E."/>
            <person name="Nykrynova M."/>
            <person name="Rychlik I."/>
        </authorList>
    </citation>
    <scope>NUCLEOTIDE SEQUENCE</scope>
    <source>
        <strain evidence="2">ET15</strain>
        <strain evidence="1">ET37</strain>
    </source>
</reference>
<dbReference type="RefSeq" id="WP_289825240.1">
    <property type="nucleotide sequence ID" value="NZ_JAUEIE010000005.1"/>
</dbReference>
<comment type="caution">
    <text evidence="2">The sequence shown here is derived from an EMBL/GenBank/DDBJ whole genome shotgun (WGS) entry which is preliminary data.</text>
</comment>
<dbReference type="Proteomes" id="UP001167831">
    <property type="component" value="Unassembled WGS sequence"/>
</dbReference>
<name>A0AAW7JWT7_9BACT</name>
<accession>A0AAW7JWT7</accession>
<gene>
    <name evidence="1" type="ORF">QVN81_06770</name>
    <name evidence="2" type="ORF">QVN84_12025</name>
</gene>
<evidence type="ECO:0000313" key="3">
    <source>
        <dbReference type="Proteomes" id="UP001167831"/>
    </source>
</evidence>
<evidence type="ECO:0000313" key="2">
    <source>
        <dbReference type="EMBL" id="MDN0026236.1"/>
    </source>
</evidence>
<sequence length="165" mass="18655">MKCRYDNIIAIDPDKDKSGVAFLKPTTRQLEVSNLTFPCLMDYLQFCKKTSLEKQKTVIVVVEAGWMVRKSNFHEAQGHRAEKIAKDVGANHETGRKIIEMCKHYGLEVLAHAPLVKCWKGKDRKITHEELASFTGLTGRTNQDGRDAALLAWVFSGLPIRVKVE</sequence>
<dbReference type="EMBL" id="JAUEIF010000014">
    <property type="protein sequence ID" value="MDN0026236.1"/>
    <property type="molecule type" value="Genomic_DNA"/>
</dbReference>
<reference evidence="2" key="2">
    <citation type="submission" date="2023-08" db="EMBL/GenBank/DDBJ databases">
        <title>Identification and characterization of horizontal gene transfer across gut microbiota members of farm animals based on homology search.</title>
        <authorList>
            <person name="Schwarzerova J."/>
            <person name="Nykrynova M."/>
            <person name="Jureckova K."/>
            <person name="Cejkova D."/>
            <person name="Rychlik I."/>
        </authorList>
    </citation>
    <scope>NUCLEOTIDE SEQUENCE</scope>
    <source>
        <strain evidence="2">ET15</strain>
        <strain evidence="1">ET37</strain>
    </source>
</reference>
<protein>
    <submittedName>
        <fullName evidence="2">Uncharacterized protein</fullName>
    </submittedName>
</protein>
<dbReference type="AlphaFoldDB" id="A0AAW7JWT7"/>
<proteinExistence type="predicted"/>
<keyword evidence="3" id="KW-1185">Reference proteome</keyword>
<evidence type="ECO:0000313" key="1">
    <source>
        <dbReference type="EMBL" id="MDN0022727.1"/>
    </source>
</evidence>
<organism evidence="2 4">
    <name type="scientific">Leyella lascolaii</name>
    <dbReference type="NCBI Taxonomy" id="1776379"/>
    <lineage>
        <taxon>Bacteria</taxon>
        <taxon>Pseudomonadati</taxon>
        <taxon>Bacteroidota</taxon>
        <taxon>Bacteroidia</taxon>
        <taxon>Bacteroidales</taxon>
        <taxon>Prevotellaceae</taxon>
        <taxon>Leyella</taxon>
    </lineage>
</organism>